<protein>
    <submittedName>
        <fullName evidence="2">QueT transporter family protein</fullName>
    </submittedName>
</protein>
<dbReference type="InterPro" id="IPR010387">
    <property type="entry name" value="QueT"/>
</dbReference>
<dbReference type="EMBL" id="JAHOEL010000065">
    <property type="protein sequence ID" value="MBV3393344.1"/>
    <property type="molecule type" value="Genomic_DNA"/>
</dbReference>
<keyword evidence="1" id="KW-0472">Membrane</keyword>
<accession>A0AAW4MZW6</accession>
<keyword evidence="1" id="KW-1133">Transmembrane helix</keyword>
<feature type="transmembrane region" description="Helical" evidence="1">
    <location>
        <begin position="95"/>
        <end position="119"/>
    </location>
</feature>
<dbReference type="PIRSF" id="PIRSF031501">
    <property type="entry name" value="QueT"/>
    <property type="match status" value="1"/>
</dbReference>
<dbReference type="PANTHER" id="PTHR40044:SF1">
    <property type="entry name" value="INTEGRAL MEMBRANE PROTEIN"/>
    <property type="match status" value="1"/>
</dbReference>
<feature type="transmembrane region" description="Helical" evidence="1">
    <location>
        <begin position="125"/>
        <end position="146"/>
    </location>
</feature>
<organism evidence="2 4">
    <name type="scientific">Catenibacterium mitsuokai</name>
    <dbReference type="NCBI Taxonomy" id="100886"/>
    <lineage>
        <taxon>Bacteria</taxon>
        <taxon>Bacillati</taxon>
        <taxon>Bacillota</taxon>
        <taxon>Erysipelotrichia</taxon>
        <taxon>Erysipelotrichales</taxon>
        <taxon>Coprobacillaceae</taxon>
        <taxon>Catenibacterium</taxon>
    </lineage>
</organism>
<dbReference type="Proteomes" id="UP001196408">
    <property type="component" value="Unassembled WGS sequence"/>
</dbReference>
<evidence type="ECO:0000256" key="1">
    <source>
        <dbReference type="SAM" id="Phobius"/>
    </source>
</evidence>
<gene>
    <name evidence="2" type="ORF">KSV97_09025</name>
    <name evidence="3" type="ORF">KSW06_08805</name>
</gene>
<name>A0AAW4MZW6_9FIRM</name>
<evidence type="ECO:0000313" key="3">
    <source>
        <dbReference type="EMBL" id="MBV3393344.1"/>
    </source>
</evidence>
<dbReference type="Proteomes" id="UP001197492">
    <property type="component" value="Unassembled WGS sequence"/>
</dbReference>
<evidence type="ECO:0000313" key="2">
    <source>
        <dbReference type="EMBL" id="MBV3383351.1"/>
    </source>
</evidence>
<keyword evidence="1" id="KW-0812">Transmembrane</keyword>
<dbReference type="AlphaFoldDB" id="A0AAW4MZW6"/>
<dbReference type="EMBL" id="JAHOEF010000067">
    <property type="protein sequence ID" value="MBV3383351.1"/>
    <property type="molecule type" value="Genomic_DNA"/>
</dbReference>
<evidence type="ECO:0000313" key="4">
    <source>
        <dbReference type="Proteomes" id="UP001196408"/>
    </source>
</evidence>
<dbReference type="RefSeq" id="WP_217748060.1">
    <property type="nucleotide sequence ID" value="NZ_JAHOEB010000067.1"/>
</dbReference>
<proteinExistence type="predicted"/>
<dbReference type="Pfam" id="PF06177">
    <property type="entry name" value="QueT"/>
    <property type="match status" value="1"/>
</dbReference>
<feature type="transmembrane region" description="Helical" evidence="1">
    <location>
        <begin position="41"/>
        <end position="64"/>
    </location>
</feature>
<comment type="caution">
    <text evidence="2">The sequence shown here is derived from an EMBL/GenBank/DDBJ whole genome shotgun (WGS) entry which is preliminary data.</text>
</comment>
<evidence type="ECO:0000313" key="5">
    <source>
        <dbReference type="Proteomes" id="UP001197492"/>
    </source>
</evidence>
<keyword evidence="5" id="KW-1185">Reference proteome</keyword>
<sequence length="158" mass="16943">MKKLDVKTIALNAVIAAVYAALTIGLAPISYGQVQMRISEVMIFLAFYNKKYIPGLVLGCFIANVPSSLGAYDMVFGTFATLLAVVAMNKVSNRYLGGILGGLINGIIVGIELTLAFHTPFLLNAVYVFVGEVVVLEIGAFLFGLLEKNEPVLKIIKA</sequence>
<feature type="transmembrane region" description="Helical" evidence="1">
    <location>
        <begin position="6"/>
        <end position="29"/>
    </location>
</feature>
<dbReference type="PANTHER" id="PTHR40044">
    <property type="entry name" value="INTEGRAL MEMBRANE PROTEIN-RELATED"/>
    <property type="match status" value="1"/>
</dbReference>
<reference evidence="2 5" key="1">
    <citation type="submission" date="2021-06" db="EMBL/GenBank/DDBJ databases">
        <title>Collection of gut derived symbiotic bacterial strains cultured from healthy donors.</title>
        <authorList>
            <person name="Lin H."/>
            <person name="Littmann E."/>
            <person name="Pamer E.G."/>
        </authorList>
    </citation>
    <scope>NUCLEOTIDE SEQUENCE</scope>
    <source>
        <strain evidence="3 5">MSK.21.70</strain>
        <strain evidence="2">MSK.21.82</strain>
    </source>
</reference>